<dbReference type="AlphaFoldDB" id="A0A1E7ZF07"/>
<comment type="function">
    <text evidence="1">Hydrolyzes diadenosine 5',5'''-P1,P4-tetraphosphate to yield ADP.</text>
</comment>
<sequence>MSDSQTLIVGDIQGCYGGLMALLEKAHFDEKRDRLIAVGDLIARGEDSYATIKYLMDLGDRFNTVLGNHDLHFLAVSQGIKSAKKSDRLGPLLDSKKLKDIIDWYRQFPLALALDETTTIVHAGLYPMWSPKTLLSLSNEVSTVLKGDKWRALLEEMYGNSPTEWKEALKGTPRLRFIINACTRMRFLQKQSHLEFACKSHPEDAPSSVTPWFEVENASLAASERIVFGHWAALEGVTGNNQFVALDTGYVWGNSLTAMRIPSNTLINVTP</sequence>
<name>A0A1E7ZF07_9ALTE</name>
<comment type="caution">
    <text evidence="10">The sequence shown here is derived from an EMBL/GenBank/DDBJ whole genome shotgun (WGS) entry which is preliminary data.</text>
</comment>
<evidence type="ECO:0000256" key="8">
    <source>
        <dbReference type="ARBA" id="ARBA00049417"/>
    </source>
</evidence>
<comment type="similarity">
    <text evidence="2">Belongs to the Ap4A hydrolase family.</text>
</comment>
<dbReference type="NCBIfam" id="NF001204">
    <property type="entry name" value="PRK00166.1"/>
    <property type="match status" value="1"/>
</dbReference>
<protein>
    <recommendedName>
        <fullName evidence="3">bis(5'-nucleosyl)-tetraphosphatase (symmetrical)</fullName>
        <ecNumber evidence="3">3.6.1.41</ecNumber>
    </recommendedName>
    <alternativeName>
        <fullName evidence="6">Ap4A hydrolase</fullName>
    </alternativeName>
    <alternativeName>
        <fullName evidence="5">Diadenosine 5',5'''-P1,P4-tetraphosphate pyrophosphohydrolase</fullName>
    </alternativeName>
    <alternativeName>
        <fullName evidence="7">Diadenosine tetraphosphatase</fullName>
    </alternativeName>
</protein>
<dbReference type="SUPFAM" id="SSF56300">
    <property type="entry name" value="Metallo-dependent phosphatases"/>
    <property type="match status" value="1"/>
</dbReference>
<dbReference type="GO" id="GO:0008803">
    <property type="term" value="F:bis(5'-nucleosyl)-tetraphosphatase (symmetrical) activity"/>
    <property type="evidence" value="ECO:0007669"/>
    <property type="project" value="UniProtKB-EC"/>
</dbReference>
<dbReference type="InterPro" id="IPR006186">
    <property type="entry name" value="Ser/Thr-sp_prot-phosphatase"/>
</dbReference>
<evidence type="ECO:0000256" key="7">
    <source>
        <dbReference type="ARBA" id="ARBA00033210"/>
    </source>
</evidence>
<dbReference type="PANTHER" id="PTHR40942:SF4">
    <property type="entry name" value="CYTOCHROME C5"/>
    <property type="match status" value="1"/>
</dbReference>
<reference evidence="10 11" key="1">
    <citation type="submission" date="2016-08" db="EMBL/GenBank/DDBJ databases">
        <authorList>
            <person name="Seilhamer J.J."/>
        </authorList>
    </citation>
    <scope>NUCLEOTIDE SEQUENCE [LARGE SCALE GENOMIC DNA]</scope>
    <source>
        <strain evidence="10 11">KCTC 42603</strain>
    </source>
</reference>
<dbReference type="PRINTS" id="PR00114">
    <property type="entry name" value="STPHPHTASE"/>
</dbReference>
<gene>
    <name evidence="10" type="ORF">BFC18_05160</name>
</gene>
<evidence type="ECO:0000313" key="11">
    <source>
        <dbReference type="Proteomes" id="UP000175691"/>
    </source>
</evidence>
<feature type="domain" description="Calcineurin-like phosphoesterase" evidence="9">
    <location>
        <begin position="7"/>
        <end position="173"/>
    </location>
</feature>
<accession>A0A1E7ZF07</accession>
<keyword evidence="11" id="KW-1185">Reference proteome</keyword>
<dbReference type="OrthoDB" id="9807890at2"/>
<dbReference type="NCBIfam" id="TIGR00668">
    <property type="entry name" value="apaH"/>
    <property type="match status" value="1"/>
</dbReference>
<evidence type="ECO:0000256" key="3">
    <source>
        <dbReference type="ARBA" id="ARBA00012506"/>
    </source>
</evidence>
<keyword evidence="4" id="KW-0378">Hydrolase</keyword>
<comment type="catalytic activity">
    <reaction evidence="8">
        <text>P(1),P(4)-bis(5'-adenosyl) tetraphosphate + H2O = 2 ADP + 2 H(+)</text>
        <dbReference type="Rhea" id="RHEA:24252"/>
        <dbReference type="ChEBI" id="CHEBI:15377"/>
        <dbReference type="ChEBI" id="CHEBI:15378"/>
        <dbReference type="ChEBI" id="CHEBI:58141"/>
        <dbReference type="ChEBI" id="CHEBI:456216"/>
        <dbReference type="EC" id="3.6.1.41"/>
    </reaction>
</comment>
<dbReference type="STRING" id="1656094.BFC18_05160"/>
<evidence type="ECO:0000259" key="9">
    <source>
        <dbReference type="Pfam" id="PF00149"/>
    </source>
</evidence>
<dbReference type="Gene3D" id="3.60.21.10">
    <property type="match status" value="1"/>
</dbReference>
<dbReference type="PANTHER" id="PTHR40942">
    <property type="match status" value="1"/>
</dbReference>
<evidence type="ECO:0000256" key="6">
    <source>
        <dbReference type="ARBA" id="ARBA00032248"/>
    </source>
</evidence>
<dbReference type="Proteomes" id="UP000175691">
    <property type="component" value="Unassembled WGS sequence"/>
</dbReference>
<proteinExistence type="inferred from homology"/>
<dbReference type="EMBL" id="MDHN01000008">
    <property type="protein sequence ID" value="OFC72091.1"/>
    <property type="molecule type" value="Genomic_DNA"/>
</dbReference>
<evidence type="ECO:0000313" key="10">
    <source>
        <dbReference type="EMBL" id="OFC72091.1"/>
    </source>
</evidence>
<dbReference type="PIRSF" id="PIRSF000903">
    <property type="entry name" value="B5n-ttraPtase_sm"/>
    <property type="match status" value="1"/>
</dbReference>
<dbReference type="RefSeq" id="WP_070123873.1">
    <property type="nucleotide sequence ID" value="NZ_MDHN01000008.1"/>
</dbReference>
<evidence type="ECO:0000256" key="1">
    <source>
        <dbReference type="ARBA" id="ARBA00003413"/>
    </source>
</evidence>
<dbReference type="InterPro" id="IPR004843">
    <property type="entry name" value="Calcineurin-like_PHP"/>
</dbReference>
<evidence type="ECO:0000256" key="5">
    <source>
        <dbReference type="ARBA" id="ARBA00031248"/>
    </source>
</evidence>
<dbReference type="Pfam" id="PF00149">
    <property type="entry name" value="Metallophos"/>
    <property type="match status" value="1"/>
</dbReference>
<dbReference type="InterPro" id="IPR004617">
    <property type="entry name" value="ApaH"/>
</dbReference>
<evidence type="ECO:0000256" key="4">
    <source>
        <dbReference type="ARBA" id="ARBA00022801"/>
    </source>
</evidence>
<organism evidence="10 11">
    <name type="scientific">Alteromonas confluentis</name>
    <dbReference type="NCBI Taxonomy" id="1656094"/>
    <lineage>
        <taxon>Bacteria</taxon>
        <taxon>Pseudomonadati</taxon>
        <taxon>Pseudomonadota</taxon>
        <taxon>Gammaproteobacteria</taxon>
        <taxon>Alteromonadales</taxon>
        <taxon>Alteromonadaceae</taxon>
        <taxon>Alteromonas/Salinimonas group</taxon>
        <taxon>Alteromonas</taxon>
    </lineage>
</organism>
<dbReference type="InterPro" id="IPR029052">
    <property type="entry name" value="Metallo-depent_PP-like"/>
</dbReference>
<dbReference type="EC" id="3.6.1.41" evidence="3"/>
<evidence type="ECO:0000256" key="2">
    <source>
        <dbReference type="ARBA" id="ARBA00005419"/>
    </source>
</evidence>